<evidence type="ECO:0000256" key="1">
    <source>
        <dbReference type="ARBA" id="ARBA00001931"/>
    </source>
</evidence>
<evidence type="ECO:0000259" key="6">
    <source>
        <dbReference type="Pfam" id="PF13360"/>
    </source>
</evidence>
<organism evidence="7 8">
    <name type="scientific">Derxia gummosa DSM 723</name>
    <dbReference type="NCBI Taxonomy" id="1121388"/>
    <lineage>
        <taxon>Bacteria</taxon>
        <taxon>Pseudomonadati</taxon>
        <taxon>Pseudomonadota</taxon>
        <taxon>Betaproteobacteria</taxon>
        <taxon>Burkholderiales</taxon>
        <taxon>Alcaligenaceae</taxon>
        <taxon>Derxia</taxon>
    </lineage>
</organism>
<dbReference type="AlphaFoldDB" id="A0A8B6X8P3"/>
<dbReference type="InterPro" id="IPR002372">
    <property type="entry name" value="PQQ_rpt_dom"/>
</dbReference>
<dbReference type="SMART" id="SM00564">
    <property type="entry name" value="PQQ"/>
    <property type="match status" value="7"/>
</dbReference>
<accession>A0A8B6X8P3</accession>
<dbReference type="Proteomes" id="UP000675920">
    <property type="component" value="Unplaced"/>
</dbReference>
<sequence length="612" mass="65369">MSRLALLTGRDVACRGALGGTRPTRIAAALLACLAAGLAQPPAARADDAADWPGYGRTPDNRRHSPVTEITPANVGRLVPKWIYQTGIDGSFQTSPVVIDGVVYLSTPRNNVVALDGITGEPRWKYGHRMQTDDLCCGTHNRGVAVGDGRVYEITADARLIALDQATGRPLWDVPVHDPGTGAPDAPEQVRNADRLPAATVAGWRRYSGIAAPLFHDGLVIVGTSGSGYTSRFSDQERGLQTIGRAGPREGSRAFVSAYAADTGRLVWRWYSTADHGWEGGFVERTSMGDPLDRDLATERANADRYRDAWKRGGGSIHSTPALDAEAGLLYVGTGNAAPYADLYRPGDNLYTASLVALDVKTGALRWFHQITPHDIWGYDVAAAPILLDVPVGEARVPGVAVATKSGWVYFFDRRTGALLRRSEGFVPQTRLFPRPRDETGVIAVPGEAGGANWQPGSYSPRTGWLYITGSHFPSRFALETDADGNRVNVLTFPKQNESWGTVSAIDPATGRLVWQQRLARPFAGGVTTTAGGLAFIGEADGYFTARDARTGARLWRFQTGAGVGAPAVVYEAGGHEYVLVAAGGNRLFDNAPGNAVIAFGLPDAPESPAPR</sequence>
<dbReference type="GO" id="GO:0016491">
    <property type="term" value="F:oxidoreductase activity"/>
    <property type="evidence" value="ECO:0007669"/>
    <property type="project" value="UniProtKB-KW"/>
</dbReference>
<dbReference type="OrthoDB" id="9794322at2"/>
<comment type="similarity">
    <text evidence="2">Belongs to the bacterial PQQ dehydrogenase family.</text>
</comment>
<evidence type="ECO:0000256" key="4">
    <source>
        <dbReference type="SAM" id="MobiDB-lite"/>
    </source>
</evidence>
<evidence type="ECO:0000313" key="8">
    <source>
        <dbReference type="RefSeq" id="WP_051377842.1"/>
    </source>
</evidence>
<keyword evidence="7" id="KW-1185">Reference proteome</keyword>
<dbReference type="Pfam" id="PF13360">
    <property type="entry name" value="PQQ_2"/>
    <property type="match status" value="1"/>
</dbReference>
<dbReference type="Gene3D" id="2.140.10.10">
    <property type="entry name" value="Quinoprotein alcohol dehydrogenase-like superfamily"/>
    <property type="match status" value="1"/>
</dbReference>
<evidence type="ECO:0000259" key="5">
    <source>
        <dbReference type="Pfam" id="PF01011"/>
    </source>
</evidence>
<dbReference type="RefSeq" id="WP_051377842.1">
    <property type="nucleotide sequence ID" value="NZ_AXWS01000007.1"/>
</dbReference>
<keyword evidence="3" id="KW-0560">Oxidoreductase</keyword>
<dbReference type="PANTHER" id="PTHR32303">
    <property type="entry name" value="QUINOPROTEIN ALCOHOL DEHYDROGENASE (CYTOCHROME C)"/>
    <property type="match status" value="1"/>
</dbReference>
<name>A0A8B6X8P3_9BURK</name>
<evidence type="ECO:0000256" key="3">
    <source>
        <dbReference type="ARBA" id="ARBA00023002"/>
    </source>
</evidence>
<reference evidence="8" key="1">
    <citation type="submission" date="2025-08" db="UniProtKB">
        <authorList>
            <consortium name="RefSeq"/>
        </authorList>
    </citation>
    <scope>IDENTIFICATION</scope>
</reference>
<dbReference type="Pfam" id="PF01011">
    <property type="entry name" value="PQQ"/>
    <property type="match status" value="1"/>
</dbReference>
<feature type="region of interest" description="Disordered" evidence="4">
    <location>
        <begin position="45"/>
        <end position="68"/>
    </location>
</feature>
<comment type="cofactor">
    <cofactor evidence="1">
        <name>pyrroloquinoline quinone</name>
        <dbReference type="ChEBI" id="CHEBI:58442"/>
    </cofactor>
</comment>
<evidence type="ECO:0000256" key="2">
    <source>
        <dbReference type="ARBA" id="ARBA00008156"/>
    </source>
</evidence>
<proteinExistence type="inferred from homology"/>
<dbReference type="InterPro" id="IPR018391">
    <property type="entry name" value="PQQ_b-propeller_rpt"/>
</dbReference>
<evidence type="ECO:0000313" key="7">
    <source>
        <dbReference type="Proteomes" id="UP000675920"/>
    </source>
</evidence>
<feature type="domain" description="Pyrrolo-quinoline quinone repeat" evidence="6">
    <location>
        <begin position="501"/>
        <end position="589"/>
    </location>
</feature>
<dbReference type="InterPro" id="IPR011047">
    <property type="entry name" value="Quinoprotein_ADH-like_sf"/>
</dbReference>
<protein>
    <submittedName>
        <fullName evidence="8">Pyrroloquinoline quinone-dependent dehydrogenase</fullName>
    </submittedName>
</protein>
<feature type="domain" description="Pyrrolo-quinoline quinone repeat" evidence="5">
    <location>
        <begin position="52"/>
        <end position="420"/>
    </location>
</feature>
<dbReference type="SUPFAM" id="SSF50998">
    <property type="entry name" value="Quinoprotein alcohol dehydrogenase-like"/>
    <property type="match status" value="1"/>
</dbReference>